<dbReference type="GO" id="GO:0000973">
    <property type="term" value="P:post-transcriptional tethering of RNA polymerase II gene DNA at nuclear periphery"/>
    <property type="evidence" value="ECO:0007669"/>
    <property type="project" value="TreeGrafter"/>
</dbReference>
<feature type="region of interest" description="Disordered" evidence="1">
    <location>
        <begin position="483"/>
        <end position="503"/>
    </location>
</feature>
<evidence type="ECO:0000313" key="2">
    <source>
        <dbReference type="EMBL" id="RXH95879.1"/>
    </source>
</evidence>
<dbReference type="GO" id="GO:0044614">
    <property type="term" value="C:nuclear pore cytoplasmic filaments"/>
    <property type="evidence" value="ECO:0007669"/>
    <property type="project" value="TreeGrafter"/>
</dbReference>
<gene>
    <name evidence="2" type="ORF">DVH24_008379</name>
</gene>
<dbReference type="GO" id="GO:0006405">
    <property type="term" value="P:RNA export from nucleus"/>
    <property type="evidence" value="ECO:0007669"/>
    <property type="project" value="TreeGrafter"/>
</dbReference>
<feature type="region of interest" description="Disordered" evidence="1">
    <location>
        <begin position="278"/>
        <end position="325"/>
    </location>
</feature>
<dbReference type="GO" id="GO:0017056">
    <property type="term" value="F:structural constituent of nuclear pore"/>
    <property type="evidence" value="ECO:0007669"/>
    <property type="project" value="TreeGrafter"/>
</dbReference>
<feature type="compositionally biased region" description="Polar residues" evidence="1">
    <location>
        <begin position="493"/>
        <end position="502"/>
    </location>
</feature>
<evidence type="ECO:0000313" key="3">
    <source>
        <dbReference type="Proteomes" id="UP000290289"/>
    </source>
</evidence>
<dbReference type="InterPro" id="IPR037665">
    <property type="entry name" value="Nucleoporin_S59-like"/>
</dbReference>
<feature type="compositionally biased region" description="Low complexity" evidence="1">
    <location>
        <begin position="292"/>
        <end position="315"/>
    </location>
</feature>
<dbReference type="PANTHER" id="PTHR23198">
    <property type="entry name" value="NUCLEOPORIN"/>
    <property type="match status" value="1"/>
</dbReference>
<comment type="caution">
    <text evidence="2">The sequence shown here is derived from an EMBL/GenBank/DDBJ whole genome shotgun (WGS) entry which is preliminary data.</text>
</comment>
<dbReference type="AlphaFoldDB" id="A0A498JIZ3"/>
<sequence length="688" mass="70829">MGGDSFRFPGWACGNSSGSPFYSQSFLEHEWRNNNVSAPNLCRCGQNGLFGAAQSSWPFPPFGVPYTPDLSLSLSPIAGFWMFVPFSSTCIPAFASASTPAFGATGFAPFARTTSPMFGSRGDGSYGGSFGASNTPAFGSSSSTVGTSSNQAFGASSTTGFGSFSSTQPLSSSPTSAFAQSSSRFSSSPFGASSPFGSQCFPFVGQSTTIGNTRQSAFGGQQHNGSSVASYTATLAVDDSRKVELISAMPVYKDKSHEELRVEDYKLGKGVQFPAGGSTIDISTSQPNRLHPAPSLLQPSSSPFSTSTSSNISAPETPSFTSQGIVFTPPSPSVFRQTSSLSPLSSSTSSGFSCLAPAQTSNSAPPAMQICIGRSATPFGQKNTPFRSSSEASSTSNPIAFGQATPLFVSSQPLQSSGSVFNIVSQNQQGNPGGSTGILGQNGFESFSSTPAFGQLSYMSGCCQLCASCGAQSTTGNIALGKPVSEGRHQGSGVPTTVTNTAYGEPDEKIHSISSMPIYGDRSHEEMIWQNYQLGDKGGPALGGVTHFHLLTKKPAPTFAQTSLSLSNTSTVSNISAPQNPSITAAGFGASSTPNLFASSSSTASLFGPIPSPSFSSSSAAPASTFAFPSPAPATTSTCNHGLFGCMPSVAQTGTTNANNEAEKLDSISEIPEYKDKVMKNSVGRIRV</sequence>
<dbReference type="GO" id="GO:0034398">
    <property type="term" value="P:telomere tethering at nuclear periphery"/>
    <property type="evidence" value="ECO:0007669"/>
    <property type="project" value="TreeGrafter"/>
</dbReference>
<dbReference type="STRING" id="3750.A0A498JIZ3"/>
<dbReference type="Gene3D" id="1.10.10.2360">
    <property type="match status" value="2"/>
</dbReference>
<organism evidence="2 3">
    <name type="scientific">Malus domestica</name>
    <name type="common">Apple</name>
    <name type="synonym">Pyrus malus</name>
    <dbReference type="NCBI Taxonomy" id="3750"/>
    <lineage>
        <taxon>Eukaryota</taxon>
        <taxon>Viridiplantae</taxon>
        <taxon>Streptophyta</taxon>
        <taxon>Embryophyta</taxon>
        <taxon>Tracheophyta</taxon>
        <taxon>Spermatophyta</taxon>
        <taxon>Magnoliopsida</taxon>
        <taxon>eudicotyledons</taxon>
        <taxon>Gunneridae</taxon>
        <taxon>Pentapetalae</taxon>
        <taxon>rosids</taxon>
        <taxon>fabids</taxon>
        <taxon>Rosales</taxon>
        <taxon>Rosaceae</taxon>
        <taxon>Amygdaloideae</taxon>
        <taxon>Maleae</taxon>
        <taxon>Malus</taxon>
    </lineage>
</organism>
<dbReference type="GO" id="GO:0006606">
    <property type="term" value="P:protein import into nucleus"/>
    <property type="evidence" value="ECO:0007669"/>
    <property type="project" value="TreeGrafter"/>
</dbReference>
<dbReference type="GO" id="GO:0008139">
    <property type="term" value="F:nuclear localization sequence binding"/>
    <property type="evidence" value="ECO:0007669"/>
    <property type="project" value="TreeGrafter"/>
</dbReference>
<keyword evidence="3" id="KW-1185">Reference proteome</keyword>
<dbReference type="EMBL" id="RDQH01000332">
    <property type="protein sequence ID" value="RXH95879.1"/>
    <property type="molecule type" value="Genomic_DNA"/>
</dbReference>
<dbReference type="Proteomes" id="UP000290289">
    <property type="component" value="Chromosome 6"/>
</dbReference>
<feature type="compositionally biased region" description="Polar residues" evidence="1">
    <location>
        <begin position="316"/>
        <end position="325"/>
    </location>
</feature>
<dbReference type="GO" id="GO:0003723">
    <property type="term" value="F:RNA binding"/>
    <property type="evidence" value="ECO:0007669"/>
    <property type="project" value="TreeGrafter"/>
</dbReference>
<reference evidence="2 3" key="1">
    <citation type="submission" date="2018-10" db="EMBL/GenBank/DDBJ databases">
        <title>A high-quality apple genome assembly.</title>
        <authorList>
            <person name="Hu J."/>
        </authorList>
    </citation>
    <scope>NUCLEOTIDE SEQUENCE [LARGE SCALE GENOMIC DNA]</scope>
    <source>
        <strain evidence="3">cv. HFTH1</strain>
        <tissue evidence="2">Young leaf</tissue>
    </source>
</reference>
<proteinExistence type="predicted"/>
<evidence type="ECO:0000256" key="1">
    <source>
        <dbReference type="SAM" id="MobiDB-lite"/>
    </source>
</evidence>
<protein>
    <submittedName>
        <fullName evidence="2">Uncharacterized protein</fullName>
    </submittedName>
</protein>
<accession>A0A498JIZ3</accession>
<name>A0A498JIZ3_MALDO</name>
<dbReference type="PANTHER" id="PTHR23198:SF6">
    <property type="entry name" value="NUCLEAR PORE COMPLEX PROTEIN NUP98-NUP96"/>
    <property type="match status" value="1"/>
</dbReference>